<evidence type="ECO:0000259" key="4">
    <source>
        <dbReference type="Pfam" id="PF00135"/>
    </source>
</evidence>
<dbReference type="Proteomes" id="UP000076154">
    <property type="component" value="Unassembled WGS sequence"/>
</dbReference>
<evidence type="ECO:0000256" key="2">
    <source>
        <dbReference type="ARBA" id="ARBA00022801"/>
    </source>
</evidence>
<dbReference type="InterPro" id="IPR029058">
    <property type="entry name" value="AB_hydrolase_fold"/>
</dbReference>
<name>A0A369K285_HYPMA</name>
<dbReference type="PROSITE" id="PS00122">
    <property type="entry name" value="CARBOXYLESTERASE_B_1"/>
    <property type="match status" value="1"/>
</dbReference>
<feature type="chain" id="PRO_5016486769" description="Carboxylic ester hydrolase" evidence="3">
    <location>
        <begin position="17"/>
        <end position="424"/>
    </location>
</feature>
<sequence length="424" mass="45393">MLREIVLALTFASATSVGSWRDNGLTVHTQEGDVVGTFASPAVRRFLGIPFGVAKRWETPHLPPLRQKPFKALDFGDSCPQALTPANLEVLKLIGVDDTVVPESEDCLSVNVWAPSIQRKQKAAVMLWVYGGAFQFGTSNIGVYDGQHIVRDNDDVLVVSFNYRLNIFGFPSAPQLVSKTSSQNFGLLDLNAAVQWIYDNIEAFGGDPERITLFGQSAGAAVIDAYTFAYPNDTRVKGVIEMSGNLAIDITGVSSTNNTTILDSSAWNQVADAVGCGTATNAAQLACMKAIPFKTLENALITTNTAFFTAADGIIIFADSSARAAAGNFLHIPLLAGTVAHEGDIFVIVTQELIGFSVPVLAELFAVLSTLIEFTCLAGKTASDHLKAGIPIGGTNTKPCSQKILRVLTSWTENRFQATFRAHG</sequence>
<dbReference type="InParanoid" id="A0A369K285"/>
<evidence type="ECO:0000313" key="6">
    <source>
        <dbReference type="Proteomes" id="UP000076154"/>
    </source>
</evidence>
<keyword evidence="6" id="KW-1185">Reference proteome</keyword>
<evidence type="ECO:0000256" key="1">
    <source>
        <dbReference type="ARBA" id="ARBA00005964"/>
    </source>
</evidence>
<keyword evidence="2 3" id="KW-0378">Hydrolase</keyword>
<evidence type="ECO:0000313" key="5">
    <source>
        <dbReference type="EMBL" id="RDB25006.1"/>
    </source>
</evidence>
<keyword evidence="3" id="KW-0732">Signal</keyword>
<gene>
    <name evidence="5" type="primary">ACHE</name>
    <name evidence="5" type="ORF">Hypma_007468</name>
</gene>
<dbReference type="SUPFAM" id="SSF53474">
    <property type="entry name" value="alpha/beta-Hydrolases"/>
    <property type="match status" value="1"/>
</dbReference>
<dbReference type="EMBL" id="LUEZ02000041">
    <property type="protein sequence ID" value="RDB25006.1"/>
    <property type="molecule type" value="Genomic_DNA"/>
</dbReference>
<dbReference type="AlphaFoldDB" id="A0A369K285"/>
<accession>A0A369K285</accession>
<dbReference type="InterPro" id="IPR002018">
    <property type="entry name" value="CarbesteraseB"/>
</dbReference>
<comment type="similarity">
    <text evidence="1 3">Belongs to the type-B carboxylesterase/lipase family.</text>
</comment>
<evidence type="ECO:0000256" key="3">
    <source>
        <dbReference type="RuleBase" id="RU361235"/>
    </source>
</evidence>
<proteinExistence type="inferred from homology"/>
<dbReference type="OrthoDB" id="408631at2759"/>
<protein>
    <recommendedName>
        <fullName evidence="3">Carboxylic ester hydrolase</fullName>
        <ecNumber evidence="3">3.1.1.-</ecNumber>
    </recommendedName>
</protein>
<dbReference type="PANTHER" id="PTHR43918">
    <property type="entry name" value="ACETYLCHOLINESTERASE"/>
    <property type="match status" value="1"/>
</dbReference>
<dbReference type="InterPro" id="IPR019826">
    <property type="entry name" value="Carboxylesterase_B_AS"/>
</dbReference>
<dbReference type="Gene3D" id="3.40.50.1820">
    <property type="entry name" value="alpha/beta hydrolase"/>
    <property type="match status" value="1"/>
</dbReference>
<dbReference type="PANTHER" id="PTHR43918:SF4">
    <property type="entry name" value="CARBOXYLIC ESTER HYDROLASE"/>
    <property type="match status" value="1"/>
</dbReference>
<dbReference type="EC" id="3.1.1.-" evidence="3"/>
<organism evidence="5 6">
    <name type="scientific">Hypsizygus marmoreus</name>
    <name type="common">White beech mushroom</name>
    <name type="synonym">Agaricus marmoreus</name>
    <dbReference type="NCBI Taxonomy" id="39966"/>
    <lineage>
        <taxon>Eukaryota</taxon>
        <taxon>Fungi</taxon>
        <taxon>Dikarya</taxon>
        <taxon>Basidiomycota</taxon>
        <taxon>Agaricomycotina</taxon>
        <taxon>Agaricomycetes</taxon>
        <taxon>Agaricomycetidae</taxon>
        <taxon>Agaricales</taxon>
        <taxon>Tricholomatineae</taxon>
        <taxon>Lyophyllaceae</taxon>
        <taxon>Hypsizygus</taxon>
    </lineage>
</organism>
<dbReference type="Pfam" id="PF00135">
    <property type="entry name" value="COesterase"/>
    <property type="match status" value="1"/>
</dbReference>
<dbReference type="STRING" id="39966.A0A369K285"/>
<feature type="domain" description="Carboxylesterase type B" evidence="4">
    <location>
        <begin position="26"/>
        <end position="350"/>
    </location>
</feature>
<dbReference type="InterPro" id="IPR050654">
    <property type="entry name" value="AChE-related_enzymes"/>
</dbReference>
<feature type="signal peptide" evidence="3">
    <location>
        <begin position="1"/>
        <end position="16"/>
    </location>
</feature>
<dbReference type="GO" id="GO:0052689">
    <property type="term" value="F:carboxylic ester hydrolase activity"/>
    <property type="evidence" value="ECO:0007669"/>
    <property type="project" value="TreeGrafter"/>
</dbReference>
<reference evidence="5" key="1">
    <citation type="submission" date="2018-04" db="EMBL/GenBank/DDBJ databases">
        <title>Whole genome sequencing of Hypsizygus marmoreus.</title>
        <authorList>
            <person name="Choi I.-G."/>
            <person name="Min B."/>
            <person name="Kim J.-G."/>
            <person name="Kim S."/>
            <person name="Oh Y.-L."/>
            <person name="Kong W.-S."/>
            <person name="Park H."/>
            <person name="Jeong J."/>
            <person name="Song E.-S."/>
        </authorList>
    </citation>
    <scope>NUCLEOTIDE SEQUENCE [LARGE SCALE GENOMIC DNA]</scope>
    <source>
        <strain evidence="5">51987-8</strain>
    </source>
</reference>
<comment type="caution">
    <text evidence="5">The sequence shown here is derived from an EMBL/GenBank/DDBJ whole genome shotgun (WGS) entry which is preliminary data.</text>
</comment>